<name>J7SCA9_9APHY</name>
<dbReference type="HOGENOM" id="CLU_075604_0_0_1"/>
<feature type="compositionally biased region" description="Polar residues" evidence="1">
    <location>
        <begin position="35"/>
        <end position="45"/>
    </location>
</feature>
<protein>
    <recommendedName>
        <fullName evidence="4">DUF4939 domain-containing protein</fullName>
    </recommendedName>
</protein>
<gene>
    <name evidence="2" type="ORF">FIBRA_09340</name>
</gene>
<dbReference type="AlphaFoldDB" id="J7SCA9"/>
<evidence type="ECO:0000313" key="3">
    <source>
        <dbReference type="Proteomes" id="UP000006352"/>
    </source>
</evidence>
<dbReference type="InParanoid" id="J7SCA9"/>
<accession>J7SCA9</accession>
<reference evidence="2 3" key="1">
    <citation type="journal article" date="2012" name="Appl. Environ. Microbiol.">
        <title>Short-read sequencing for genomic analysis of the brown rot fungus Fibroporia radiculosa.</title>
        <authorList>
            <person name="Tang J.D."/>
            <person name="Perkins A.D."/>
            <person name="Sonstegard T.S."/>
            <person name="Schroeder S.G."/>
            <person name="Burgess S.C."/>
            <person name="Diehl S.V."/>
        </authorList>
    </citation>
    <scope>NUCLEOTIDE SEQUENCE [LARGE SCALE GENOMIC DNA]</scope>
    <source>
        <strain evidence="2 3">TFFH 294</strain>
    </source>
</reference>
<proteinExistence type="predicted"/>
<dbReference type="Proteomes" id="UP000006352">
    <property type="component" value="Unassembled WGS sequence"/>
</dbReference>
<evidence type="ECO:0000256" key="1">
    <source>
        <dbReference type="SAM" id="MobiDB-lite"/>
    </source>
</evidence>
<dbReference type="EMBL" id="HE797615">
    <property type="protein sequence ID" value="CCM07021.1"/>
    <property type="molecule type" value="Genomic_DNA"/>
</dbReference>
<feature type="compositionally biased region" description="Polar residues" evidence="1">
    <location>
        <begin position="150"/>
        <end position="160"/>
    </location>
</feature>
<keyword evidence="3" id="KW-1185">Reference proteome</keyword>
<dbReference type="GeneID" id="24101921"/>
<feature type="compositionally biased region" description="Pro residues" evidence="1">
    <location>
        <begin position="101"/>
        <end position="118"/>
    </location>
</feature>
<sequence length="257" mass="27986">MDILGTLLAPIGSKEDHHSVVPPLAEKSSPVPSYLTPTAASSSRSVVAPTPRTLPLQLSTKPFPSESTDTSPTVRPSFFSGIFDSPEPVNPPAPAEEQQPAPVPTEPKPEPPRSPVNPNPEEGPADQHPNNPEDGDPEPSNQKEEGDMLDNNNGTANKPNQFEGDKGKSKEFLDKLYLYFARNTKKIQADKDKVQCALSYIKGPAQFFVHTIITDAEEHISDAEDTPPTGLPSWANFRKSFIQTFRVKDNTVKGPNN</sequence>
<evidence type="ECO:0000313" key="2">
    <source>
        <dbReference type="EMBL" id="CCM07021.1"/>
    </source>
</evidence>
<dbReference type="RefSeq" id="XP_012177042.1">
    <property type="nucleotide sequence ID" value="XM_012321652.1"/>
</dbReference>
<evidence type="ECO:0008006" key="4">
    <source>
        <dbReference type="Google" id="ProtNLM"/>
    </source>
</evidence>
<organism evidence="2 3">
    <name type="scientific">Fibroporia radiculosa</name>
    <dbReference type="NCBI Taxonomy" id="599839"/>
    <lineage>
        <taxon>Eukaryota</taxon>
        <taxon>Fungi</taxon>
        <taxon>Dikarya</taxon>
        <taxon>Basidiomycota</taxon>
        <taxon>Agaricomycotina</taxon>
        <taxon>Agaricomycetes</taxon>
        <taxon>Polyporales</taxon>
        <taxon>Fibroporiaceae</taxon>
        <taxon>Fibroporia</taxon>
    </lineage>
</organism>
<feature type="region of interest" description="Disordered" evidence="1">
    <location>
        <begin position="1"/>
        <end position="168"/>
    </location>
</feature>
<dbReference type="OrthoDB" id="2728997at2759"/>
<feature type="compositionally biased region" description="Polar residues" evidence="1">
    <location>
        <begin position="56"/>
        <end position="74"/>
    </location>
</feature>